<keyword evidence="2" id="KW-1185">Reference proteome</keyword>
<dbReference type="EMBL" id="AP014959">
    <property type="protein sequence ID" value="BAS82907.1"/>
    <property type="molecule type" value="Genomic_DNA"/>
</dbReference>
<organism evidence="1 2">
    <name type="scientific">Oryza sativa subsp. japonica</name>
    <name type="common">Rice</name>
    <dbReference type="NCBI Taxonomy" id="39947"/>
    <lineage>
        <taxon>Eukaryota</taxon>
        <taxon>Viridiplantae</taxon>
        <taxon>Streptophyta</taxon>
        <taxon>Embryophyta</taxon>
        <taxon>Tracheophyta</taxon>
        <taxon>Spermatophyta</taxon>
        <taxon>Magnoliopsida</taxon>
        <taxon>Liliopsida</taxon>
        <taxon>Poales</taxon>
        <taxon>Poaceae</taxon>
        <taxon>BOP clade</taxon>
        <taxon>Oryzoideae</taxon>
        <taxon>Oryzeae</taxon>
        <taxon>Oryzinae</taxon>
        <taxon>Oryza</taxon>
        <taxon>Oryza sativa</taxon>
    </lineage>
</organism>
<sequence length="102" mass="11466">MFLFHNMVAELQQVAEGKLPPVPLRVLVPPPPLLKVVHRFVVLPERGMLEDRRRKQLLEEQIEAFDGCSRKFHTQDKWPAMQTAAPHCCPDASDVAGQTGGL</sequence>
<dbReference type="Gramene" id="Os03t0210450-00">
    <property type="protein sequence ID" value="Os03t0210450-00"/>
    <property type="gene ID" value="Os03g0210450"/>
</dbReference>
<reference evidence="2" key="1">
    <citation type="journal article" date="2005" name="Nature">
        <title>The map-based sequence of the rice genome.</title>
        <authorList>
            <consortium name="International rice genome sequencing project (IRGSP)"/>
            <person name="Matsumoto T."/>
            <person name="Wu J."/>
            <person name="Kanamori H."/>
            <person name="Katayose Y."/>
            <person name="Fujisawa M."/>
            <person name="Namiki N."/>
            <person name="Mizuno H."/>
            <person name="Yamamoto K."/>
            <person name="Antonio B.A."/>
            <person name="Baba T."/>
            <person name="Sakata K."/>
            <person name="Nagamura Y."/>
            <person name="Aoki H."/>
            <person name="Arikawa K."/>
            <person name="Arita K."/>
            <person name="Bito T."/>
            <person name="Chiden Y."/>
            <person name="Fujitsuka N."/>
            <person name="Fukunaka R."/>
            <person name="Hamada M."/>
            <person name="Harada C."/>
            <person name="Hayashi A."/>
            <person name="Hijishita S."/>
            <person name="Honda M."/>
            <person name="Hosokawa S."/>
            <person name="Ichikawa Y."/>
            <person name="Idonuma A."/>
            <person name="Iijima M."/>
            <person name="Ikeda M."/>
            <person name="Ikeno M."/>
            <person name="Ito K."/>
            <person name="Ito S."/>
            <person name="Ito T."/>
            <person name="Ito Y."/>
            <person name="Ito Y."/>
            <person name="Iwabuchi A."/>
            <person name="Kamiya K."/>
            <person name="Karasawa W."/>
            <person name="Kurita K."/>
            <person name="Katagiri S."/>
            <person name="Kikuta A."/>
            <person name="Kobayashi H."/>
            <person name="Kobayashi N."/>
            <person name="Machita K."/>
            <person name="Maehara T."/>
            <person name="Masukawa M."/>
            <person name="Mizubayashi T."/>
            <person name="Mukai Y."/>
            <person name="Nagasaki H."/>
            <person name="Nagata Y."/>
            <person name="Naito S."/>
            <person name="Nakashima M."/>
            <person name="Nakama Y."/>
            <person name="Nakamichi Y."/>
            <person name="Nakamura M."/>
            <person name="Meguro A."/>
            <person name="Negishi M."/>
            <person name="Ohta I."/>
            <person name="Ohta T."/>
            <person name="Okamoto M."/>
            <person name="Ono N."/>
            <person name="Saji S."/>
            <person name="Sakaguchi M."/>
            <person name="Sakai K."/>
            <person name="Shibata M."/>
            <person name="Shimokawa T."/>
            <person name="Song J."/>
            <person name="Takazaki Y."/>
            <person name="Terasawa K."/>
            <person name="Tsugane M."/>
            <person name="Tsuji K."/>
            <person name="Ueda S."/>
            <person name="Waki K."/>
            <person name="Yamagata H."/>
            <person name="Yamamoto M."/>
            <person name="Yamamoto S."/>
            <person name="Yamane H."/>
            <person name="Yoshiki S."/>
            <person name="Yoshihara R."/>
            <person name="Yukawa K."/>
            <person name="Zhong H."/>
            <person name="Yano M."/>
            <person name="Yuan Q."/>
            <person name="Ouyang S."/>
            <person name="Liu J."/>
            <person name="Jones K.M."/>
            <person name="Gansberger K."/>
            <person name="Moffat K."/>
            <person name="Hill J."/>
            <person name="Bera J."/>
            <person name="Fadrosh D."/>
            <person name="Jin S."/>
            <person name="Johri S."/>
            <person name="Kim M."/>
            <person name="Overton L."/>
            <person name="Reardon M."/>
            <person name="Tsitrin T."/>
            <person name="Vuong H."/>
            <person name="Weaver B."/>
            <person name="Ciecko A."/>
            <person name="Tallon L."/>
            <person name="Jackson J."/>
            <person name="Pai G."/>
            <person name="Aken S.V."/>
            <person name="Utterback T."/>
            <person name="Reidmuller S."/>
            <person name="Feldblyum T."/>
            <person name="Hsiao J."/>
            <person name="Zismann V."/>
            <person name="Iobst S."/>
            <person name="de Vazeille A.R."/>
            <person name="Buell C.R."/>
            <person name="Ying K."/>
            <person name="Li Y."/>
            <person name="Lu T."/>
            <person name="Huang Y."/>
            <person name="Zhao Q."/>
            <person name="Feng Q."/>
            <person name="Zhang L."/>
            <person name="Zhu J."/>
            <person name="Weng Q."/>
            <person name="Mu J."/>
            <person name="Lu Y."/>
            <person name="Fan D."/>
            <person name="Liu Y."/>
            <person name="Guan J."/>
            <person name="Zhang Y."/>
            <person name="Yu S."/>
            <person name="Liu X."/>
            <person name="Zhang Y."/>
            <person name="Hong G."/>
            <person name="Han B."/>
            <person name="Choisne N."/>
            <person name="Demange N."/>
            <person name="Orjeda G."/>
            <person name="Samain S."/>
            <person name="Cattolico L."/>
            <person name="Pelletier E."/>
            <person name="Couloux A."/>
            <person name="Segurens B."/>
            <person name="Wincker P."/>
            <person name="D'Hont A."/>
            <person name="Scarpelli C."/>
            <person name="Weissenbach J."/>
            <person name="Salanoubat M."/>
            <person name="Quetier F."/>
            <person name="Yu Y."/>
            <person name="Kim H.R."/>
            <person name="Rambo T."/>
            <person name="Currie J."/>
            <person name="Collura K."/>
            <person name="Luo M."/>
            <person name="Yang T."/>
            <person name="Ammiraju J.S.S."/>
            <person name="Engler F."/>
            <person name="Soderlund C."/>
            <person name="Wing R.A."/>
            <person name="Palmer L.E."/>
            <person name="de la Bastide M."/>
            <person name="Spiegel L."/>
            <person name="Nascimento L."/>
            <person name="Zutavern T."/>
            <person name="O'Shaughnessy A."/>
            <person name="Dike S."/>
            <person name="Dedhia N."/>
            <person name="Preston R."/>
            <person name="Balija V."/>
            <person name="McCombie W.R."/>
            <person name="Chow T."/>
            <person name="Chen H."/>
            <person name="Chung M."/>
            <person name="Chen C."/>
            <person name="Shaw J."/>
            <person name="Wu H."/>
            <person name="Hsiao K."/>
            <person name="Chao Y."/>
            <person name="Chu M."/>
            <person name="Cheng C."/>
            <person name="Hour A."/>
            <person name="Lee P."/>
            <person name="Lin S."/>
            <person name="Lin Y."/>
            <person name="Liou J."/>
            <person name="Liu S."/>
            <person name="Hsing Y."/>
            <person name="Raghuvanshi S."/>
            <person name="Mohanty A."/>
            <person name="Bharti A.K."/>
            <person name="Gaur A."/>
            <person name="Gupta V."/>
            <person name="Kumar D."/>
            <person name="Ravi V."/>
            <person name="Vij S."/>
            <person name="Kapur A."/>
            <person name="Khurana P."/>
            <person name="Khurana P."/>
            <person name="Khurana J.P."/>
            <person name="Tyagi A.K."/>
            <person name="Gaikwad K."/>
            <person name="Singh A."/>
            <person name="Dalal V."/>
            <person name="Srivastava S."/>
            <person name="Dixit A."/>
            <person name="Pal A.K."/>
            <person name="Ghazi I.A."/>
            <person name="Yadav M."/>
            <person name="Pandit A."/>
            <person name="Bhargava A."/>
            <person name="Sureshbabu K."/>
            <person name="Batra K."/>
            <person name="Sharma T.R."/>
            <person name="Mohapatra T."/>
            <person name="Singh N.K."/>
            <person name="Messing J."/>
            <person name="Nelson A.B."/>
            <person name="Fuks G."/>
            <person name="Kavchok S."/>
            <person name="Keizer G."/>
            <person name="Linton E."/>
            <person name="Llaca V."/>
            <person name="Song R."/>
            <person name="Tanyolac B."/>
            <person name="Young S."/>
            <person name="Ho-Il K."/>
            <person name="Hahn J.H."/>
            <person name="Sangsakoo G."/>
            <person name="Vanavichit A."/>
            <person name="de Mattos Luiz.A.T."/>
            <person name="Zimmer P.D."/>
            <person name="Malone G."/>
            <person name="Dellagostin O."/>
            <person name="de Oliveira A.C."/>
            <person name="Bevan M."/>
            <person name="Bancroft I."/>
            <person name="Minx P."/>
            <person name="Cordum H."/>
            <person name="Wilson R."/>
            <person name="Cheng Z."/>
            <person name="Jin W."/>
            <person name="Jiang J."/>
            <person name="Leong S.A."/>
            <person name="Iwama H."/>
            <person name="Gojobori T."/>
            <person name="Itoh T."/>
            <person name="Niimura Y."/>
            <person name="Fujii Y."/>
            <person name="Habara T."/>
            <person name="Sakai H."/>
            <person name="Sato Y."/>
            <person name="Wilson G."/>
            <person name="Kumar K."/>
            <person name="McCouch S."/>
            <person name="Juretic N."/>
            <person name="Hoen D."/>
            <person name="Wright S."/>
            <person name="Bruskiewich R."/>
            <person name="Bureau T."/>
            <person name="Miyao A."/>
            <person name="Hirochika H."/>
            <person name="Nishikawa T."/>
            <person name="Kadowaki K."/>
            <person name="Sugiura M."/>
            <person name="Burr B."/>
            <person name="Sasaki T."/>
        </authorList>
    </citation>
    <scope>NUCLEOTIDE SEQUENCE [LARGE SCALE GENOMIC DNA]</scope>
    <source>
        <strain evidence="2">cv. Nipponbare</strain>
    </source>
</reference>
<name>A0A0P0VUI7_ORYSJ</name>
<dbReference type="PaxDb" id="39947-A0A0P0VUI7"/>
<reference evidence="1 2" key="2">
    <citation type="journal article" date="2013" name="Plant Cell Physiol.">
        <title>Rice Annotation Project Database (RAP-DB): an integrative and interactive database for rice genomics.</title>
        <authorList>
            <person name="Sakai H."/>
            <person name="Lee S.S."/>
            <person name="Tanaka T."/>
            <person name="Numa H."/>
            <person name="Kim J."/>
            <person name="Kawahara Y."/>
            <person name="Wakimoto H."/>
            <person name="Yang C.C."/>
            <person name="Iwamoto M."/>
            <person name="Abe T."/>
            <person name="Yamada Y."/>
            <person name="Muto A."/>
            <person name="Inokuchi H."/>
            <person name="Ikemura T."/>
            <person name="Matsumoto T."/>
            <person name="Sasaki T."/>
            <person name="Itoh T."/>
        </authorList>
    </citation>
    <scope>NUCLEOTIDE SEQUENCE [LARGE SCALE GENOMIC DNA]</scope>
    <source>
        <strain evidence="2">cv. Nipponbare</strain>
    </source>
</reference>
<evidence type="ECO:0000313" key="1">
    <source>
        <dbReference type="EMBL" id="BAS82907.1"/>
    </source>
</evidence>
<proteinExistence type="predicted"/>
<dbReference type="AlphaFoldDB" id="A0A0P0VUI7"/>
<protein>
    <submittedName>
        <fullName evidence="1">Os03g0210450 protein</fullName>
    </submittedName>
</protein>
<reference evidence="1 2" key="3">
    <citation type="journal article" date="2013" name="Rice">
        <title>Improvement of the Oryza sativa Nipponbare reference genome using next generation sequence and optical map data.</title>
        <authorList>
            <person name="Kawahara Y."/>
            <person name="de la Bastide M."/>
            <person name="Hamilton J.P."/>
            <person name="Kanamori H."/>
            <person name="McCombie W.R."/>
            <person name="Ouyang S."/>
            <person name="Schwartz D.C."/>
            <person name="Tanaka T."/>
            <person name="Wu J."/>
            <person name="Zhou S."/>
            <person name="Childs K.L."/>
            <person name="Davidson R.M."/>
            <person name="Lin H."/>
            <person name="Quesada-Ocampo L."/>
            <person name="Vaillancourt B."/>
            <person name="Sakai H."/>
            <person name="Lee S.S."/>
            <person name="Kim J."/>
            <person name="Numa H."/>
            <person name="Itoh T."/>
            <person name="Buell C.R."/>
            <person name="Matsumoto T."/>
        </authorList>
    </citation>
    <scope>NUCLEOTIDE SEQUENCE [LARGE SCALE GENOMIC DNA]</scope>
    <source>
        <strain evidence="2">cv. Nipponbare</strain>
    </source>
</reference>
<dbReference type="Proteomes" id="UP000059680">
    <property type="component" value="Chromosome 3"/>
</dbReference>
<accession>A0A0P0VUI7</accession>
<dbReference type="InParanoid" id="A0A0P0VUI7"/>
<evidence type="ECO:0000313" key="2">
    <source>
        <dbReference type="Proteomes" id="UP000059680"/>
    </source>
</evidence>
<gene>
    <name evidence="1" type="ordered locus">Os03g0210450</name>
    <name evidence="1" type="ORF">OSNPB_030210450</name>
</gene>